<evidence type="ECO:0000256" key="5">
    <source>
        <dbReference type="PROSITE-ProRule" id="PRU00042"/>
    </source>
</evidence>
<keyword evidence="3 5" id="KW-0863">Zinc-finger</keyword>
<dbReference type="EMBL" id="BTSY01000006">
    <property type="protein sequence ID" value="GMT32505.1"/>
    <property type="molecule type" value="Genomic_DNA"/>
</dbReference>
<dbReference type="Proteomes" id="UP001432322">
    <property type="component" value="Unassembled WGS sequence"/>
</dbReference>
<proteinExistence type="predicted"/>
<keyword evidence="1" id="KW-0479">Metal-binding</keyword>
<accession>A0AAV5WPP9</accession>
<dbReference type="Pfam" id="PF00096">
    <property type="entry name" value="zf-C2H2"/>
    <property type="match status" value="2"/>
</dbReference>
<feature type="domain" description="C2H2-type" evidence="7">
    <location>
        <begin position="120"/>
        <end position="147"/>
    </location>
</feature>
<evidence type="ECO:0000256" key="2">
    <source>
        <dbReference type="ARBA" id="ARBA00022737"/>
    </source>
</evidence>
<evidence type="ECO:0000256" key="1">
    <source>
        <dbReference type="ARBA" id="ARBA00022723"/>
    </source>
</evidence>
<dbReference type="PROSITE" id="PS50157">
    <property type="entry name" value="ZINC_FINGER_C2H2_2"/>
    <property type="match status" value="5"/>
</dbReference>
<keyword evidence="2" id="KW-0677">Repeat</keyword>
<dbReference type="InterPro" id="IPR013087">
    <property type="entry name" value="Znf_C2H2_type"/>
</dbReference>
<evidence type="ECO:0000259" key="7">
    <source>
        <dbReference type="PROSITE" id="PS50157"/>
    </source>
</evidence>
<dbReference type="SUPFAM" id="SSF57667">
    <property type="entry name" value="beta-beta-alpha zinc fingers"/>
    <property type="match status" value="3"/>
</dbReference>
<dbReference type="GO" id="GO:0008270">
    <property type="term" value="F:zinc ion binding"/>
    <property type="evidence" value="ECO:0007669"/>
    <property type="project" value="UniProtKB-KW"/>
</dbReference>
<keyword evidence="4" id="KW-0862">Zinc</keyword>
<keyword evidence="9" id="KW-1185">Reference proteome</keyword>
<evidence type="ECO:0000313" key="9">
    <source>
        <dbReference type="Proteomes" id="UP001432322"/>
    </source>
</evidence>
<feature type="non-terminal residue" evidence="8">
    <location>
        <position position="1"/>
    </location>
</feature>
<dbReference type="InterPro" id="IPR036236">
    <property type="entry name" value="Znf_C2H2_sf"/>
</dbReference>
<protein>
    <recommendedName>
        <fullName evidence="7">C2H2-type domain-containing protein</fullName>
    </recommendedName>
</protein>
<feature type="domain" description="C2H2-type" evidence="7">
    <location>
        <begin position="92"/>
        <end position="119"/>
    </location>
</feature>
<dbReference type="PROSITE" id="PS00028">
    <property type="entry name" value="ZINC_FINGER_C2H2_1"/>
    <property type="match status" value="5"/>
</dbReference>
<feature type="domain" description="C2H2-type" evidence="7">
    <location>
        <begin position="14"/>
        <end position="36"/>
    </location>
</feature>
<evidence type="ECO:0000256" key="4">
    <source>
        <dbReference type="ARBA" id="ARBA00022833"/>
    </source>
</evidence>
<reference evidence="8" key="1">
    <citation type="submission" date="2023-10" db="EMBL/GenBank/DDBJ databases">
        <title>Genome assembly of Pristionchus species.</title>
        <authorList>
            <person name="Yoshida K."/>
            <person name="Sommer R.J."/>
        </authorList>
    </citation>
    <scope>NUCLEOTIDE SEQUENCE</scope>
    <source>
        <strain evidence="8">RS5133</strain>
    </source>
</reference>
<dbReference type="PANTHER" id="PTHR24379:SF121">
    <property type="entry name" value="C2H2-TYPE DOMAIN-CONTAINING PROTEIN"/>
    <property type="match status" value="1"/>
</dbReference>
<comment type="caution">
    <text evidence="8">The sequence shown here is derived from an EMBL/GenBank/DDBJ whole genome shotgun (WGS) entry which is preliminary data.</text>
</comment>
<feature type="domain" description="C2H2-type" evidence="7">
    <location>
        <begin position="39"/>
        <end position="67"/>
    </location>
</feature>
<evidence type="ECO:0000313" key="8">
    <source>
        <dbReference type="EMBL" id="GMT32505.1"/>
    </source>
</evidence>
<dbReference type="AlphaFoldDB" id="A0AAV5WPP9"/>
<gene>
    <name evidence="8" type="ORF">PFISCL1PPCAC_23802</name>
</gene>
<organism evidence="8 9">
    <name type="scientific">Pristionchus fissidentatus</name>
    <dbReference type="NCBI Taxonomy" id="1538716"/>
    <lineage>
        <taxon>Eukaryota</taxon>
        <taxon>Metazoa</taxon>
        <taxon>Ecdysozoa</taxon>
        <taxon>Nematoda</taxon>
        <taxon>Chromadorea</taxon>
        <taxon>Rhabditida</taxon>
        <taxon>Rhabditina</taxon>
        <taxon>Diplogasteromorpha</taxon>
        <taxon>Diplogasteroidea</taxon>
        <taxon>Neodiplogasteridae</taxon>
        <taxon>Pristionchus</taxon>
    </lineage>
</organism>
<dbReference type="Pfam" id="PF13912">
    <property type="entry name" value="zf-C2H2_6"/>
    <property type="match status" value="2"/>
</dbReference>
<feature type="region of interest" description="Disordered" evidence="6">
    <location>
        <begin position="59"/>
        <end position="84"/>
    </location>
</feature>
<evidence type="ECO:0000256" key="6">
    <source>
        <dbReference type="SAM" id="MobiDB-lite"/>
    </source>
</evidence>
<evidence type="ECO:0000256" key="3">
    <source>
        <dbReference type="ARBA" id="ARBA00022771"/>
    </source>
</evidence>
<feature type="domain" description="C2H2-type" evidence="7">
    <location>
        <begin position="148"/>
        <end position="176"/>
    </location>
</feature>
<dbReference type="PANTHER" id="PTHR24379">
    <property type="entry name" value="KRAB AND ZINC FINGER DOMAIN-CONTAINING"/>
    <property type="match status" value="1"/>
</dbReference>
<dbReference type="Gene3D" id="3.30.160.60">
    <property type="entry name" value="Classic Zinc Finger"/>
    <property type="match status" value="4"/>
</dbReference>
<feature type="non-terminal residue" evidence="8">
    <location>
        <position position="181"/>
    </location>
</feature>
<dbReference type="SMART" id="SM00355">
    <property type="entry name" value="ZnF_C2H2"/>
    <property type="match status" value="5"/>
</dbReference>
<name>A0AAV5WPP9_9BILA</name>
<sequence>AAAAAVAASGQSSFDCEICGRSFTTLSSLGMHRTVHYTFKCNLCGKKVADKEQLERHILASHSDGDEGGESSGSPAKRRRSDIDPAEEGKRYKCDLCGGSFQSRTALNTHQLRHEGLRPFKCHLCSFDFPNKSLLKGHFRTVHGIKPYDCISCAAAFYRHEELMQHRRAEHEAPAAPAAAA</sequence>